<name>A0ABS9DVR0_9PROT</name>
<dbReference type="InterPro" id="IPR023214">
    <property type="entry name" value="HAD_sf"/>
</dbReference>
<evidence type="ECO:0000313" key="12">
    <source>
        <dbReference type="EMBL" id="MCF3946819.1"/>
    </source>
</evidence>
<dbReference type="SUPFAM" id="SSF55008">
    <property type="entry name" value="HMA, heavy metal-associated domain"/>
    <property type="match status" value="1"/>
</dbReference>
<evidence type="ECO:0000256" key="1">
    <source>
        <dbReference type="ARBA" id="ARBA00004127"/>
    </source>
</evidence>
<dbReference type="PRINTS" id="PR00119">
    <property type="entry name" value="CATATPASE"/>
</dbReference>
<feature type="transmembrane region" description="Helical" evidence="10">
    <location>
        <begin position="336"/>
        <end position="358"/>
    </location>
</feature>
<feature type="transmembrane region" description="Helical" evidence="10">
    <location>
        <begin position="675"/>
        <end position="694"/>
    </location>
</feature>
<dbReference type="PROSITE" id="PS50846">
    <property type="entry name" value="HMA_2"/>
    <property type="match status" value="1"/>
</dbReference>
<keyword evidence="5 10" id="KW-0547">Nucleotide-binding</keyword>
<dbReference type="SUPFAM" id="SSF81653">
    <property type="entry name" value="Calcium ATPase, transduction domain A"/>
    <property type="match status" value="1"/>
</dbReference>
<keyword evidence="4 10" id="KW-0479">Metal-binding</keyword>
<feature type="transmembrane region" description="Helical" evidence="10">
    <location>
        <begin position="98"/>
        <end position="121"/>
    </location>
</feature>
<dbReference type="SUPFAM" id="SSF81665">
    <property type="entry name" value="Calcium ATPase, transmembrane domain M"/>
    <property type="match status" value="1"/>
</dbReference>
<dbReference type="PANTHER" id="PTHR43520:SF8">
    <property type="entry name" value="P-TYPE CU(+) TRANSPORTER"/>
    <property type="match status" value="1"/>
</dbReference>
<dbReference type="EMBL" id="JAKGBZ010000014">
    <property type="protein sequence ID" value="MCF3946819.1"/>
    <property type="molecule type" value="Genomic_DNA"/>
</dbReference>
<dbReference type="InterPro" id="IPR036163">
    <property type="entry name" value="HMA_dom_sf"/>
</dbReference>
<dbReference type="PRINTS" id="PR00943">
    <property type="entry name" value="CUATPASE"/>
</dbReference>
<keyword evidence="7" id="KW-1278">Translocase</keyword>
<dbReference type="InterPro" id="IPR008250">
    <property type="entry name" value="ATPase_P-typ_transduc_dom_A_sf"/>
</dbReference>
<accession>A0ABS9DVR0</accession>
<dbReference type="SFLD" id="SFLDF00027">
    <property type="entry name" value="p-type_atpase"/>
    <property type="match status" value="1"/>
</dbReference>
<keyword evidence="6 10" id="KW-0067">ATP-binding</keyword>
<dbReference type="InterPro" id="IPR017969">
    <property type="entry name" value="Heavy-metal-associated_CS"/>
</dbReference>
<evidence type="ECO:0000256" key="7">
    <source>
        <dbReference type="ARBA" id="ARBA00022967"/>
    </source>
</evidence>
<dbReference type="Proteomes" id="UP001521209">
    <property type="component" value="Unassembled WGS sequence"/>
</dbReference>
<comment type="caution">
    <text evidence="12">The sequence shown here is derived from an EMBL/GenBank/DDBJ whole genome shotgun (WGS) entry which is preliminary data.</text>
</comment>
<organism evidence="12 13">
    <name type="scientific">Acidiphilium iwatense</name>
    <dbReference type="NCBI Taxonomy" id="768198"/>
    <lineage>
        <taxon>Bacteria</taxon>
        <taxon>Pseudomonadati</taxon>
        <taxon>Pseudomonadota</taxon>
        <taxon>Alphaproteobacteria</taxon>
        <taxon>Acetobacterales</taxon>
        <taxon>Acidocellaceae</taxon>
        <taxon>Acidiphilium</taxon>
    </lineage>
</organism>
<comment type="subcellular location">
    <subcellularLocation>
        <location evidence="10">Cell membrane</location>
    </subcellularLocation>
    <subcellularLocation>
        <location evidence="1">Endomembrane system</location>
        <topology evidence="1">Multi-pass membrane protein</topology>
    </subcellularLocation>
</comment>
<evidence type="ECO:0000256" key="3">
    <source>
        <dbReference type="ARBA" id="ARBA00022692"/>
    </source>
</evidence>
<evidence type="ECO:0000256" key="10">
    <source>
        <dbReference type="RuleBase" id="RU362081"/>
    </source>
</evidence>
<dbReference type="PANTHER" id="PTHR43520">
    <property type="entry name" value="ATP7, ISOFORM B"/>
    <property type="match status" value="1"/>
</dbReference>
<dbReference type="InterPro" id="IPR027256">
    <property type="entry name" value="P-typ_ATPase_IB"/>
</dbReference>
<dbReference type="PROSITE" id="PS00154">
    <property type="entry name" value="ATPASE_E1_E2"/>
    <property type="match status" value="1"/>
</dbReference>
<protein>
    <submittedName>
        <fullName evidence="12">Cation-translocating P-type ATPase</fullName>
    </submittedName>
</protein>
<evidence type="ECO:0000313" key="13">
    <source>
        <dbReference type="Proteomes" id="UP001521209"/>
    </source>
</evidence>
<evidence type="ECO:0000256" key="6">
    <source>
        <dbReference type="ARBA" id="ARBA00022840"/>
    </source>
</evidence>
<dbReference type="InterPro" id="IPR044492">
    <property type="entry name" value="P_typ_ATPase_HD_dom"/>
</dbReference>
<feature type="transmembrane region" description="Helical" evidence="10">
    <location>
        <begin position="700"/>
        <end position="717"/>
    </location>
</feature>
<feature type="transmembrane region" description="Helical" evidence="10">
    <location>
        <begin position="364"/>
        <end position="390"/>
    </location>
</feature>
<feature type="domain" description="HMA" evidence="11">
    <location>
        <begin position="15"/>
        <end position="80"/>
    </location>
</feature>
<dbReference type="InterPro" id="IPR006121">
    <property type="entry name" value="HMA_dom"/>
</dbReference>
<evidence type="ECO:0000259" key="11">
    <source>
        <dbReference type="PROSITE" id="PS50846"/>
    </source>
</evidence>
<keyword evidence="8 10" id="KW-1133">Transmembrane helix</keyword>
<evidence type="ECO:0000256" key="4">
    <source>
        <dbReference type="ARBA" id="ARBA00022723"/>
    </source>
</evidence>
<dbReference type="Pfam" id="PF00122">
    <property type="entry name" value="E1-E2_ATPase"/>
    <property type="match status" value="1"/>
</dbReference>
<dbReference type="Gene3D" id="3.30.70.100">
    <property type="match status" value="1"/>
</dbReference>
<dbReference type="SFLD" id="SFLDG00002">
    <property type="entry name" value="C1.7:_P-type_atpase_like"/>
    <property type="match status" value="1"/>
</dbReference>
<dbReference type="InterPro" id="IPR001757">
    <property type="entry name" value="P_typ_ATPase"/>
</dbReference>
<dbReference type="InterPro" id="IPR023298">
    <property type="entry name" value="ATPase_P-typ_TM_dom_sf"/>
</dbReference>
<keyword evidence="10" id="KW-1003">Cell membrane</keyword>
<keyword evidence="3 10" id="KW-0812">Transmembrane</keyword>
<dbReference type="InterPro" id="IPR036412">
    <property type="entry name" value="HAD-like_sf"/>
</dbReference>
<keyword evidence="9 10" id="KW-0472">Membrane</keyword>
<dbReference type="Pfam" id="PF00702">
    <property type="entry name" value="Hydrolase"/>
    <property type="match status" value="1"/>
</dbReference>
<proteinExistence type="inferred from homology"/>
<gene>
    <name evidence="12" type="ORF">L2A60_09015</name>
</gene>
<dbReference type="Gene3D" id="3.40.50.1000">
    <property type="entry name" value="HAD superfamily/HAD-like"/>
    <property type="match status" value="1"/>
</dbReference>
<keyword evidence="13" id="KW-1185">Reference proteome</keyword>
<dbReference type="NCBIfam" id="TIGR01525">
    <property type="entry name" value="ATPase-IB_hvy"/>
    <property type="match status" value="1"/>
</dbReference>
<sequence>MADIATDYHPPATKMVHDLAIEGMTCASCVARVEKSLKRIEGVASVAVNLATESARIEAAAGVTDVALIAAVAKAGYGARPRTAAEPQAETKEISRDAAMLGIAALASAPLLLPMLSGGAIALPGGLMLALASIVQFGPGLRFYVAGWKSLRAGTGSMDVLVAIGTSAAYGLSVFDFAAQRGPLYFEASAVVITLIRLGKYLEHRAKRSAARSVGALASLRPDIAHRVTRDGVADLAVAALSPGDVIEVRPGERVPADARINDGAGLFDEQHITGEALPVLREAGATVMAGALAQDTALRLTVVAEPGQSMIDRMARLIEDAQASKPPIQRLADTIAAWFVPVILLIALATLAGWLLAGAATSTAVIAAVSVLVIACPCALGLATPAAIVTGTGVAARHGILIRDAVVLEAAHRVDTVVFDKTGTLTEGKPELVAVQPMPGIAESWIRALASALSATGTHPLARALRDALPDAAPAEQVSVIAGRGVRGTVEGEILLLGNARLATETGADTAALAALTAKIERDGTTLSFLLRENGTLLGVLVFADTARLHARDAVVAVRALGCTVMLLTGDNQGAARALARDLGLDDVIAEADPIRKRAEIKALRDRGRVVAMVGDGINDAAALAEADLGIAIGSGVDTALDAAPIVLLRDDPRLVADALALARRVRRTLWQGLFWAFIYNVIGIPLAAFGLLNPMVSGAAMAASSVSVLGNALLLRRWRGQAS</sequence>
<evidence type="ECO:0000256" key="2">
    <source>
        <dbReference type="ARBA" id="ARBA00006024"/>
    </source>
</evidence>
<dbReference type="Pfam" id="PF00403">
    <property type="entry name" value="HMA"/>
    <property type="match status" value="1"/>
</dbReference>
<dbReference type="InterPro" id="IPR059000">
    <property type="entry name" value="ATPase_P-type_domA"/>
</dbReference>
<evidence type="ECO:0000256" key="5">
    <source>
        <dbReference type="ARBA" id="ARBA00022741"/>
    </source>
</evidence>
<reference evidence="12 13" key="1">
    <citation type="submission" date="2022-01" db="EMBL/GenBank/DDBJ databases">
        <authorList>
            <person name="Won M."/>
            <person name="Kim S.-J."/>
            <person name="Kwon S.-W."/>
        </authorList>
    </citation>
    <scope>NUCLEOTIDE SEQUENCE [LARGE SCALE GENOMIC DNA]</scope>
    <source>
        <strain evidence="12 13">KCTC 23505</strain>
    </source>
</reference>
<dbReference type="CDD" id="cd00371">
    <property type="entry name" value="HMA"/>
    <property type="match status" value="1"/>
</dbReference>
<dbReference type="PROSITE" id="PS01047">
    <property type="entry name" value="HMA_1"/>
    <property type="match status" value="1"/>
</dbReference>
<evidence type="ECO:0000256" key="8">
    <source>
        <dbReference type="ARBA" id="ARBA00022989"/>
    </source>
</evidence>
<dbReference type="RefSeq" id="WP_235704054.1">
    <property type="nucleotide sequence ID" value="NZ_JAKGBZ010000014.1"/>
</dbReference>
<evidence type="ECO:0000256" key="9">
    <source>
        <dbReference type="ARBA" id="ARBA00023136"/>
    </source>
</evidence>
<dbReference type="InterPro" id="IPR018303">
    <property type="entry name" value="ATPase_P-typ_P_site"/>
</dbReference>
<dbReference type="NCBIfam" id="TIGR01511">
    <property type="entry name" value="ATPase-IB1_Cu"/>
    <property type="match status" value="1"/>
</dbReference>
<dbReference type="SUPFAM" id="SSF56784">
    <property type="entry name" value="HAD-like"/>
    <property type="match status" value="1"/>
</dbReference>
<dbReference type="NCBIfam" id="TIGR01494">
    <property type="entry name" value="ATPase_P-type"/>
    <property type="match status" value="1"/>
</dbReference>
<feature type="transmembrane region" description="Helical" evidence="10">
    <location>
        <begin position="127"/>
        <end position="148"/>
    </location>
</feature>
<dbReference type="Gene3D" id="3.40.1110.10">
    <property type="entry name" value="Calcium-transporting ATPase, cytoplasmic domain N"/>
    <property type="match status" value="1"/>
</dbReference>
<dbReference type="Gene3D" id="2.70.150.10">
    <property type="entry name" value="Calcium-transporting ATPase, cytoplasmic transduction domain A"/>
    <property type="match status" value="1"/>
</dbReference>
<dbReference type="SFLD" id="SFLDS00003">
    <property type="entry name" value="Haloacid_Dehalogenase"/>
    <property type="match status" value="1"/>
</dbReference>
<dbReference type="InterPro" id="IPR023299">
    <property type="entry name" value="ATPase_P-typ_cyto_dom_N"/>
</dbReference>
<comment type="similarity">
    <text evidence="2 10">Belongs to the cation transport ATPase (P-type) (TC 3.A.3) family. Type IB subfamily.</text>
</comment>